<dbReference type="InterPro" id="IPR025227">
    <property type="entry name" value="DUF4169"/>
</dbReference>
<keyword evidence="3" id="KW-1185">Reference proteome</keyword>
<feature type="region of interest" description="Disordered" evidence="1">
    <location>
        <begin position="1"/>
        <end position="65"/>
    </location>
</feature>
<name>A0A7W4K7P9_9PROT</name>
<accession>A0A7W4K7P9</accession>
<sequence>MAEIVNLRQVRKRKARAEQAQIAAGNRALHGRTRAERDRQSQEESRAMRTLDGARVERAPDPEPG</sequence>
<evidence type="ECO:0000313" key="3">
    <source>
        <dbReference type="Proteomes" id="UP000578030"/>
    </source>
</evidence>
<protein>
    <submittedName>
        <fullName evidence="2">DUF4169 family protein</fullName>
    </submittedName>
</protein>
<dbReference type="Pfam" id="PF13770">
    <property type="entry name" value="DUF4169"/>
    <property type="match status" value="1"/>
</dbReference>
<dbReference type="Proteomes" id="UP000578030">
    <property type="component" value="Unassembled WGS sequence"/>
</dbReference>
<evidence type="ECO:0000256" key="1">
    <source>
        <dbReference type="SAM" id="MobiDB-lite"/>
    </source>
</evidence>
<gene>
    <name evidence="2" type="ORF">HLH28_09520</name>
</gene>
<dbReference type="EMBL" id="JABEQM010000006">
    <property type="protein sequence ID" value="MBB2201812.1"/>
    <property type="molecule type" value="Genomic_DNA"/>
</dbReference>
<dbReference type="RefSeq" id="WP_182958154.1">
    <property type="nucleotide sequence ID" value="NZ_JABEQM010000006.1"/>
</dbReference>
<organism evidence="2 3">
    <name type="scientific">Gluconacetobacter tumulisoli</name>
    <dbReference type="NCBI Taxonomy" id="1286189"/>
    <lineage>
        <taxon>Bacteria</taxon>
        <taxon>Pseudomonadati</taxon>
        <taxon>Pseudomonadota</taxon>
        <taxon>Alphaproteobacteria</taxon>
        <taxon>Acetobacterales</taxon>
        <taxon>Acetobacteraceae</taxon>
        <taxon>Gluconacetobacter</taxon>
    </lineage>
</organism>
<proteinExistence type="predicted"/>
<feature type="compositionally biased region" description="Basic and acidic residues" evidence="1">
    <location>
        <begin position="33"/>
        <end position="65"/>
    </location>
</feature>
<evidence type="ECO:0000313" key="2">
    <source>
        <dbReference type="EMBL" id="MBB2201812.1"/>
    </source>
</evidence>
<comment type="caution">
    <text evidence="2">The sequence shown here is derived from an EMBL/GenBank/DDBJ whole genome shotgun (WGS) entry which is preliminary data.</text>
</comment>
<dbReference type="AlphaFoldDB" id="A0A7W4K7P9"/>
<reference evidence="2 3" key="1">
    <citation type="submission" date="2020-04" db="EMBL/GenBank/DDBJ databases">
        <title>Description of novel Gluconacetobacter.</title>
        <authorList>
            <person name="Sombolestani A."/>
        </authorList>
    </citation>
    <scope>NUCLEOTIDE SEQUENCE [LARGE SCALE GENOMIC DNA]</scope>
    <source>
        <strain evidence="2 3">LMG 27802</strain>
    </source>
</reference>